<keyword evidence="3" id="KW-1185">Reference proteome</keyword>
<dbReference type="RefSeq" id="XP_033677644.1">
    <property type="nucleotide sequence ID" value="XM_033819641.1"/>
</dbReference>
<feature type="region of interest" description="Disordered" evidence="1">
    <location>
        <begin position="229"/>
        <end position="334"/>
    </location>
</feature>
<dbReference type="EMBL" id="ML987207">
    <property type="protein sequence ID" value="KAF2242640.1"/>
    <property type="molecule type" value="Genomic_DNA"/>
</dbReference>
<dbReference type="AlphaFoldDB" id="A0A6A6HZ72"/>
<dbReference type="Proteomes" id="UP000800094">
    <property type="component" value="Unassembled WGS sequence"/>
</dbReference>
<reference evidence="2" key="1">
    <citation type="journal article" date="2020" name="Stud. Mycol.">
        <title>101 Dothideomycetes genomes: a test case for predicting lifestyles and emergence of pathogens.</title>
        <authorList>
            <person name="Haridas S."/>
            <person name="Albert R."/>
            <person name="Binder M."/>
            <person name="Bloem J."/>
            <person name="Labutti K."/>
            <person name="Salamov A."/>
            <person name="Andreopoulos B."/>
            <person name="Baker S."/>
            <person name="Barry K."/>
            <person name="Bills G."/>
            <person name="Bluhm B."/>
            <person name="Cannon C."/>
            <person name="Castanera R."/>
            <person name="Culley D."/>
            <person name="Daum C."/>
            <person name="Ezra D."/>
            <person name="Gonzalez J."/>
            <person name="Henrissat B."/>
            <person name="Kuo A."/>
            <person name="Liang C."/>
            <person name="Lipzen A."/>
            <person name="Lutzoni F."/>
            <person name="Magnuson J."/>
            <person name="Mondo S."/>
            <person name="Nolan M."/>
            <person name="Ohm R."/>
            <person name="Pangilinan J."/>
            <person name="Park H.-J."/>
            <person name="Ramirez L."/>
            <person name="Alfaro M."/>
            <person name="Sun H."/>
            <person name="Tritt A."/>
            <person name="Yoshinaga Y."/>
            <person name="Zwiers L.-H."/>
            <person name="Turgeon B."/>
            <person name="Goodwin S."/>
            <person name="Spatafora J."/>
            <person name="Crous P."/>
            <person name="Grigoriev I."/>
        </authorList>
    </citation>
    <scope>NUCLEOTIDE SEQUENCE</scope>
    <source>
        <strain evidence="2">CBS 122368</strain>
    </source>
</reference>
<dbReference type="GeneID" id="54572971"/>
<feature type="compositionally biased region" description="Polar residues" evidence="1">
    <location>
        <begin position="229"/>
        <end position="285"/>
    </location>
</feature>
<feature type="region of interest" description="Disordered" evidence="1">
    <location>
        <begin position="376"/>
        <end position="398"/>
    </location>
</feature>
<feature type="region of interest" description="Disordered" evidence="1">
    <location>
        <begin position="505"/>
        <end position="538"/>
    </location>
</feature>
<accession>A0A6A6HZ72</accession>
<evidence type="ECO:0000256" key="1">
    <source>
        <dbReference type="SAM" id="MobiDB-lite"/>
    </source>
</evidence>
<feature type="compositionally biased region" description="Polar residues" evidence="1">
    <location>
        <begin position="320"/>
        <end position="334"/>
    </location>
</feature>
<dbReference type="OrthoDB" id="3800980at2759"/>
<proteinExistence type="predicted"/>
<gene>
    <name evidence="2" type="ORF">BU26DRAFT_129804</name>
</gene>
<sequence>MPLPFKLTRSNASVRSFHTTNVSEACVYHLPTNLRDVEKNIHRSEPRDIPLPDADYHEVRYFLYQTLTYGPYEIAKQWPQWVLETVAAWTGTGAAFRALRTEDIHRLCPLNAGHAELDISVKVARSPPPECRSQIGAVIAKTVSRLKSKASNEKGSRPDTVREGWEYAQARQRSKYAYHYGDINSINSSNPNLAFQQYATVPRSPSAMSHQTYSYPMTVQPNYLMTNPGMQMPMTSPPSHYAPSNSCGSMYAQPSTISGRPYQRSDTTPTSSGERSTSTAKTTPPGSEEDYVEQQRGLDRSQSKSSGPSPQIQRLRIATSRCSSPQRYRKVNQNEIMPRIRSISAMAQGRSEDPMVPPGCPSVPLTAENLQAKNSSAHAQSLRSSRSHHTISQHGDGSAGGGALFMNANPSVISLPCFGGPPTTMHQGHLRPASSLFMERSPLDVPLMHNSAAPSFMDPGDFHRQQSASPIHTFNTQAHALMQRQTPSTPSFRHRSGLSHISSGYGSNIAGPREANASPAPSMRSFRTRPAPPPIPSEFSVRRRTEIPVLSSFTGPSRSAGNASLDNLALNQGEYLTFRHGRGDYAERREIARREMERMHAMVPSNLRGEGTDPIGPTMRIAGPDGTPLPTLVEQIAEVEALSGKKQRGLERGGWWR</sequence>
<organism evidence="2 3">
    <name type="scientific">Trematosphaeria pertusa</name>
    <dbReference type="NCBI Taxonomy" id="390896"/>
    <lineage>
        <taxon>Eukaryota</taxon>
        <taxon>Fungi</taxon>
        <taxon>Dikarya</taxon>
        <taxon>Ascomycota</taxon>
        <taxon>Pezizomycotina</taxon>
        <taxon>Dothideomycetes</taxon>
        <taxon>Pleosporomycetidae</taxon>
        <taxon>Pleosporales</taxon>
        <taxon>Massarineae</taxon>
        <taxon>Trematosphaeriaceae</taxon>
        <taxon>Trematosphaeria</taxon>
    </lineage>
</organism>
<name>A0A6A6HZ72_9PLEO</name>
<evidence type="ECO:0000313" key="2">
    <source>
        <dbReference type="EMBL" id="KAF2242640.1"/>
    </source>
</evidence>
<evidence type="ECO:0000313" key="3">
    <source>
        <dbReference type="Proteomes" id="UP000800094"/>
    </source>
</evidence>
<protein>
    <submittedName>
        <fullName evidence="2">Uncharacterized protein</fullName>
    </submittedName>
</protein>
<feature type="compositionally biased region" description="Polar residues" evidence="1">
    <location>
        <begin position="303"/>
        <end position="312"/>
    </location>
</feature>